<dbReference type="RefSeq" id="WP_011008413.1">
    <property type="nucleotide sequence ID" value="NZ_DAIOPL010000036.1"/>
</dbReference>
<evidence type="ECO:0000256" key="4">
    <source>
        <dbReference type="ARBA" id="ARBA00022884"/>
    </source>
</evidence>
<feature type="binding site" evidence="7">
    <location>
        <position position="19"/>
    </location>
    <ligand>
        <name>Zn(2+)</name>
        <dbReference type="ChEBI" id="CHEBI:29105"/>
    </ligand>
</feature>
<dbReference type="GO" id="GO:0008270">
    <property type="term" value="F:zinc ion binding"/>
    <property type="evidence" value="ECO:0007669"/>
    <property type="project" value="UniProtKB-UniRule"/>
</dbReference>
<dbReference type="InterPro" id="IPR043140">
    <property type="entry name" value="Ribosomal_uS14_sf"/>
</dbReference>
<dbReference type="Proteomes" id="UP000257123">
    <property type="component" value="Unassembled WGS sequence"/>
</dbReference>
<dbReference type="PROSITE" id="PS00527">
    <property type="entry name" value="RIBOSOMAL_S14"/>
    <property type="match status" value="1"/>
</dbReference>
<dbReference type="Proteomes" id="UP000256877">
    <property type="component" value="Unassembled WGS sequence"/>
</dbReference>
<dbReference type="HAMAP" id="MF_01364_A">
    <property type="entry name" value="Ribosomal_uS14_2_A"/>
    <property type="match status" value="1"/>
</dbReference>
<comment type="cofactor">
    <cofactor evidence="7">
        <name>Zn(2+)</name>
        <dbReference type="ChEBI" id="CHEBI:29105"/>
    </cofactor>
    <text evidence="7">Binds 1 zinc ion per subunit.</text>
</comment>
<keyword evidence="5 7" id="KW-0689">Ribosomal protein</keyword>
<dbReference type="SUPFAM" id="SSF57716">
    <property type="entry name" value="Glucocorticoid receptor-like (DNA-binding domain)"/>
    <property type="match status" value="1"/>
</dbReference>
<dbReference type="InterPro" id="IPR023676">
    <property type="entry name" value="Ribosomal_uS14_arc"/>
</dbReference>
<comment type="function">
    <text evidence="7">Binds 16S rRNA, required for the assembly of 30S particles.</text>
</comment>
<evidence type="ECO:0000313" key="10">
    <source>
        <dbReference type="EMBL" id="RFA97198.1"/>
    </source>
</evidence>
<dbReference type="PANTHER" id="PTHR12010">
    <property type="entry name" value="40S RIBOSOMAL PROTEIN S29"/>
    <property type="match status" value="1"/>
</dbReference>
<proteinExistence type="inferred from homology"/>
<keyword evidence="3 7" id="KW-0862">Zinc</keyword>
<keyword evidence="4 7" id="KW-0694">RNA-binding</keyword>
<dbReference type="NCBIfam" id="NF004424">
    <property type="entry name" value="PRK05766.1"/>
    <property type="match status" value="1"/>
</dbReference>
<comment type="subunit">
    <text evidence="7">Part of the 30S ribosomal subunit.</text>
</comment>
<dbReference type="InterPro" id="IPR001209">
    <property type="entry name" value="Ribosomal_uS14"/>
</dbReference>
<evidence type="ECO:0000313" key="9">
    <source>
        <dbReference type="EMBL" id="RFA93961.1"/>
    </source>
</evidence>
<dbReference type="GO" id="GO:0019843">
    <property type="term" value="F:rRNA binding"/>
    <property type="evidence" value="ECO:0007669"/>
    <property type="project" value="UniProtKB-UniRule"/>
</dbReference>
<dbReference type="OrthoDB" id="5615at2157"/>
<evidence type="ECO:0000313" key="12">
    <source>
        <dbReference type="Proteomes" id="UP000257123"/>
    </source>
</evidence>
<dbReference type="GeneID" id="1464275"/>
<dbReference type="Proteomes" id="UP000651120">
    <property type="component" value="Unassembled WGS sequence"/>
</dbReference>
<dbReference type="GO" id="GO:0022627">
    <property type="term" value="C:cytosolic small ribosomal subunit"/>
    <property type="evidence" value="ECO:0007669"/>
    <property type="project" value="TreeGrafter"/>
</dbReference>
<dbReference type="GO" id="GO:0003735">
    <property type="term" value="F:structural constituent of ribosome"/>
    <property type="evidence" value="ECO:0007669"/>
    <property type="project" value="InterPro"/>
</dbReference>
<evidence type="ECO:0000256" key="5">
    <source>
        <dbReference type="ARBA" id="ARBA00022980"/>
    </source>
</evidence>
<evidence type="ECO:0000313" key="11">
    <source>
        <dbReference type="Proteomes" id="UP000256877"/>
    </source>
</evidence>
<dbReference type="Gene3D" id="4.10.830.10">
    <property type="entry name" value="30s Ribosomal Protein S14, Chain N"/>
    <property type="match status" value="1"/>
</dbReference>
<dbReference type="GO" id="GO:0002181">
    <property type="term" value="P:cytoplasmic translation"/>
    <property type="evidence" value="ECO:0007669"/>
    <property type="project" value="TreeGrafter"/>
</dbReference>
<organism evidence="9 12">
    <name type="scientific">Pyrobaculum aerophilum</name>
    <dbReference type="NCBI Taxonomy" id="13773"/>
    <lineage>
        <taxon>Archaea</taxon>
        <taxon>Thermoproteota</taxon>
        <taxon>Thermoprotei</taxon>
        <taxon>Thermoproteales</taxon>
        <taxon>Thermoproteaceae</taxon>
        <taxon>Pyrobaculum</taxon>
    </lineage>
</organism>
<evidence type="ECO:0000313" key="8">
    <source>
        <dbReference type="EMBL" id="HII46495.1"/>
    </source>
</evidence>
<evidence type="ECO:0000256" key="3">
    <source>
        <dbReference type="ARBA" id="ARBA00022833"/>
    </source>
</evidence>
<reference evidence="11 12" key="1">
    <citation type="submission" date="2017-07" db="EMBL/GenBank/DDBJ databases">
        <title>Draft genome sequence of aerobic hyperthermophilic archaea, Pyrobaculum aerophilum YKB31 and YKB32.</title>
        <authorList>
            <person name="Mochizuki T."/>
            <person name="Berliner A.J."/>
            <person name="Yoshida-Takashima Y."/>
            <person name="Takaki Y."/>
            <person name="Nunoura T."/>
            <person name="Takai K."/>
        </authorList>
    </citation>
    <scope>NUCLEOTIDE SEQUENCE [LARGE SCALE GENOMIC DNA]</scope>
    <source>
        <strain evidence="9 12">YKB31</strain>
        <strain evidence="10 11">YKB32</strain>
    </source>
</reference>
<dbReference type="PANTHER" id="PTHR12010:SF2">
    <property type="entry name" value="40S RIBOSOMAL PROTEIN S29"/>
    <property type="match status" value="1"/>
</dbReference>
<evidence type="ECO:0000256" key="6">
    <source>
        <dbReference type="ARBA" id="ARBA00023274"/>
    </source>
</evidence>
<comment type="caution">
    <text evidence="9">The sequence shown here is derived from an EMBL/GenBank/DDBJ whole genome shotgun (WGS) entry which is preliminary data.</text>
</comment>
<feature type="binding site" evidence="7">
    <location>
        <position position="22"/>
    </location>
    <ligand>
        <name>Zn(2+)</name>
        <dbReference type="ChEBI" id="CHEBI:29105"/>
    </ligand>
</feature>
<keyword evidence="2 7" id="KW-0699">rRNA-binding</keyword>
<dbReference type="AlphaFoldDB" id="A0A371QVF5"/>
<dbReference type="InterPro" id="IPR018271">
    <property type="entry name" value="Ribosomal_uS14_CS"/>
</dbReference>
<dbReference type="OMA" id="HCFREIA"/>
<sequence length="54" mass="6444">MPSTKPPKERPYGKSKIRCLRCGTREAVIRKYGLYLCRRCFREVAPQLGFKKYY</sequence>
<comment type="similarity">
    <text evidence="7">Belongs to the universal ribosomal protein uS14 family. Zinc-binding uS14 subfamily.</text>
</comment>
<evidence type="ECO:0000256" key="1">
    <source>
        <dbReference type="ARBA" id="ARBA00022723"/>
    </source>
</evidence>
<evidence type="ECO:0000256" key="2">
    <source>
        <dbReference type="ARBA" id="ARBA00022730"/>
    </source>
</evidence>
<dbReference type="InterPro" id="IPR039744">
    <property type="entry name" value="RIbosomal_uS14_euk_arc"/>
</dbReference>
<dbReference type="EMBL" id="NMUF01000030">
    <property type="protein sequence ID" value="RFA97198.1"/>
    <property type="molecule type" value="Genomic_DNA"/>
</dbReference>
<dbReference type="SMR" id="A0A371QVF5"/>
<dbReference type="EMBL" id="NMUE01000047">
    <property type="protein sequence ID" value="RFA93961.1"/>
    <property type="molecule type" value="Genomic_DNA"/>
</dbReference>
<dbReference type="FunFam" id="4.10.830.10:FF:000002">
    <property type="entry name" value="40S ribosomal protein S29"/>
    <property type="match status" value="1"/>
</dbReference>
<feature type="binding site" evidence="7">
    <location>
        <position position="37"/>
    </location>
    <ligand>
        <name>Zn(2+)</name>
        <dbReference type="ChEBI" id="CHEBI:29105"/>
    </ligand>
</feature>
<gene>
    <name evidence="9" type="primary">rps14P</name>
    <name evidence="7" type="synonym">rps14</name>
    <name evidence="9" type="ORF">CGL51_11505</name>
    <name evidence="10" type="ORF">CGL52_09800</name>
    <name evidence="8" type="ORF">HA333_03310</name>
</gene>
<evidence type="ECO:0000256" key="7">
    <source>
        <dbReference type="HAMAP-Rule" id="MF_01364"/>
    </source>
</evidence>
<keyword evidence="6 7" id="KW-0687">Ribonucleoprotein</keyword>
<name>A0A371QVF5_9CREN</name>
<dbReference type="EMBL" id="DUJP01000015">
    <property type="protein sequence ID" value="HII46495.1"/>
    <property type="molecule type" value="Genomic_DNA"/>
</dbReference>
<protein>
    <recommendedName>
        <fullName evidence="7">Small ribosomal subunit protein uS14</fullName>
    </recommendedName>
</protein>
<accession>A0A371QVF5</accession>
<feature type="binding site" evidence="7">
    <location>
        <position position="40"/>
    </location>
    <ligand>
        <name>Zn(2+)</name>
        <dbReference type="ChEBI" id="CHEBI:29105"/>
    </ligand>
</feature>
<keyword evidence="1 7" id="KW-0479">Metal-binding</keyword>
<dbReference type="Pfam" id="PF00253">
    <property type="entry name" value="Ribosomal_S14"/>
    <property type="match status" value="1"/>
</dbReference>
<reference evidence="8" key="2">
    <citation type="journal article" date="2020" name="bioRxiv">
        <title>A rank-normalized archaeal taxonomy based on genome phylogeny resolves widespread incomplete and uneven classifications.</title>
        <authorList>
            <person name="Rinke C."/>
            <person name="Chuvochina M."/>
            <person name="Mussig A.J."/>
            <person name="Chaumeil P.-A."/>
            <person name="Waite D.W."/>
            <person name="Whitman W.B."/>
            <person name="Parks D.H."/>
            <person name="Hugenholtz P."/>
        </authorList>
    </citation>
    <scope>NUCLEOTIDE SEQUENCE</scope>
    <source>
        <strain evidence="8">UBA8839</strain>
    </source>
</reference>